<dbReference type="PROSITE" id="PS51831">
    <property type="entry name" value="HD"/>
    <property type="match status" value="1"/>
</dbReference>
<keyword evidence="4" id="KW-1185">Reference proteome</keyword>
<dbReference type="GO" id="GO:0016787">
    <property type="term" value="F:hydrolase activity"/>
    <property type="evidence" value="ECO:0007669"/>
    <property type="project" value="UniProtKB-KW"/>
</dbReference>
<dbReference type="Gene3D" id="1.10.3210.10">
    <property type="entry name" value="Hypothetical protein af1432"/>
    <property type="match status" value="1"/>
</dbReference>
<dbReference type="OrthoDB" id="9804747at2"/>
<dbReference type="PROSITE" id="PS51833">
    <property type="entry name" value="HDOD"/>
    <property type="match status" value="1"/>
</dbReference>
<dbReference type="InterPro" id="IPR003607">
    <property type="entry name" value="HD/PDEase_dom"/>
</dbReference>
<evidence type="ECO:0000313" key="3">
    <source>
        <dbReference type="EMBL" id="CFX93718.1"/>
    </source>
</evidence>
<evidence type="ECO:0000313" key="4">
    <source>
        <dbReference type="Proteomes" id="UP000045545"/>
    </source>
</evidence>
<organism evidence="3 4">
    <name type="scientific">Syntrophomonas zehnderi OL-4</name>
    <dbReference type="NCBI Taxonomy" id="690567"/>
    <lineage>
        <taxon>Bacteria</taxon>
        <taxon>Bacillati</taxon>
        <taxon>Bacillota</taxon>
        <taxon>Clostridia</taxon>
        <taxon>Eubacteriales</taxon>
        <taxon>Syntrophomonadaceae</taxon>
        <taxon>Syntrophomonas</taxon>
    </lineage>
</organism>
<dbReference type="SUPFAM" id="SSF109604">
    <property type="entry name" value="HD-domain/PDEase-like"/>
    <property type="match status" value="1"/>
</dbReference>
<accession>A0A0E4GBT6</accession>
<gene>
    <name evidence="3" type="ORF">2248</name>
</gene>
<reference evidence="3 4" key="1">
    <citation type="submission" date="2015-03" db="EMBL/GenBank/DDBJ databases">
        <authorList>
            <person name="Murphy D."/>
        </authorList>
    </citation>
    <scope>NUCLEOTIDE SEQUENCE [LARGE SCALE GENOMIC DNA]</scope>
    <source>
        <strain evidence="3 4">OL-4</strain>
    </source>
</reference>
<dbReference type="InterPro" id="IPR006674">
    <property type="entry name" value="HD_domain"/>
</dbReference>
<dbReference type="InterPro" id="IPR052340">
    <property type="entry name" value="RNase_Y/CdgJ"/>
</dbReference>
<evidence type="ECO:0000259" key="1">
    <source>
        <dbReference type="PROSITE" id="PS51831"/>
    </source>
</evidence>
<evidence type="ECO:0000259" key="2">
    <source>
        <dbReference type="PROSITE" id="PS51833"/>
    </source>
</evidence>
<dbReference type="RefSeq" id="WP_046498930.1">
    <property type="nucleotide sequence ID" value="NZ_CGIH01000038.1"/>
</dbReference>
<dbReference type="InterPro" id="IPR013976">
    <property type="entry name" value="HDOD"/>
</dbReference>
<feature type="domain" description="HDOD" evidence="2">
    <location>
        <begin position="16"/>
        <end position="212"/>
    </location>
</feature>
<keyword evidence="3" id="KW-0378">Hydrolase</keyword>
<proteinExistence type="predicted"/>
<dbReference type="PANTHER" id="PTHR33525">
    <property type="match status" value="1"/>
</dbReference>
<dbReference type="AlphaFoldDB" id="A0A0E4GBT6"/>
<dbReference type="Pfam" id="PF08668">
    <property type="entry name" value="HDOD"/>
    <property type="match status" value="1"/>
</dbReference>
<dbReference type="CDD" id="cd00077">
    <property type="entry name" value="HDc"/>
    <property type="match status" value="1"/>
</dbReference>
<dbReference type="PANTHER" id="PTHR33525:SF3">
    <property type="entry name" value="RIBONUCLEASE Y"/>
    <property type="match status" value="1"/>
</dbReference>
<sequence length="280" mass="30476">MGKVTLESIIEAVNDLPALPHVATRVMELTEDPNSTAQDINAVLNQDQGMTAKVLRMANSAFYGFPRRIATVTDATVYLGFKTVRSIVMAASVSDILSQEIEGYALAPGELWRHSQCVAMASRHIAKRIKFGFVDVAYTAGLLHDIGKVILNNTLKESYHEVVALVTANNIPFLDAENEILGYNHALVGAKIAEKWNLPQELVEAIAYHHTPEQSGVNKNLTAIVHVADAICVSMGIGIGIDGMLYPFSEQALSQLALQVSDIDILVSQLTDVFVDQQSF</sequence>
<dbReference type="InterPro" id="IPR006675">
    <property type="entry name" value="HDIG_dom"/>
</dbReference>
<dbReference type="SMART" id="SM00471">
    <property type="entry name" value="HDc"/>
    <property type="match status" value="1"/>
</dbReference>
<feature type="domain" description="HD" evidence="1">
    <location>
        <begin position="111"/>
        <end position="234"/>
    </location>
</feature>
<dbReference type="EMBL" id="CGIH01000038">
    <property type="protein sequence ID" value="CFX93718.1"/>
    <property type="molecule type" value="Genomic_DNA"/>
</dbReference>
<name>A0A0E4GBT6_9FIRM</name>
<dbReference type="Proteomes" id="UP000045545">
    <property type="component" value="Unassembled WGS sequence"/>
</dbReference>
<protein>
    <submittedName>
        <fullName evidence="3">Metal-dependent hydrolase HDOD</fullName>
    </submittedName>
</protein>
<dbReference type="NCBIfam" id="TIGR00277">
    <property type="entry name" value="HDIG"/>
    <property type="match status" value="1"/>
</dbReference>
<dbReference type="STRING" id="690567.2248"/>